<evidence type="ECO:0000256" key="1">
    <source>
        <dbReference type="SAM" id="MobiDB-lite"/>
    </source>
</evidence>
<dbReference type="Proteomes" id="UP000815677">
    <property type="component" value="Unassembled WGS sequence"/>
</dbReference>
<sequence>MSGNNYQRKGWAPSFKSKTAARANPDDSAILPFASLDQPFGSRSEQLPRPHSSDARAARAARIRYTSARSILGCHVEPIPRLQRTSFGNGGELSLRAPIS</sequence>
<name>A0ABQ0KZ99_MYCCL</name>
<protein>
    <submittedName>
        <fullName evidence="2">Uncharacterized protein</fullName>
    </submittedName>
</protein>
<dbReference type="EMBL" id="DF839592">
    <property type="protein sequence ID" value="GAT44248.1"/>
    <property type="molecule type" value="Genomic_DNA"/>
</dbReference>
<proteinExistence type="predicted"/>
<keyword evidence="3" id="KW-1185">Reference proteome</keyword>
<gene>
    <name evidence="2" type="ORF">MCHLO_01886</name>
</gene>
<feature type="compositionally biased region" description="Basic and acidic residues" evidence="1">
    <location>
        <begin position="46"/>
        <end position="57"/>
    </location>
</feature>
<organism evidence="2 3">
    <name type="scientific">Mycena chlorophos</name>
    <name type="common">Agaric fungus</name>
    <name type="synonym">Agaricus chlorophos</name>
    <dbReference type="NCBI Taxonomy" id="658473"/>
    <lineage>
        <taxon>Eukaryota</taxon>
        <taxon>Fungi</taxon>
        <taxon>Dikarya</taxon>
        <taxon>Basidiomycota</taxon>
        <taxon>Agaricomycotina</taxon>
        <taxon>Agaricomycetes</taxon>
        <taxon>Agaricomycetidae</taxon>
        <taxon>Agaricales</taxon>
        <taxon>Marasmiineae</taxon>
        <taxon>Mycenaceae</taxon>
        <taxon>Mycena</taxon>
    </lineage>
</organism>
<accession>A0ABQ0KZ99</accession>
<evidence type="ECO:0000313" key="2">
    <source>
        <dbReference type="EMBL" id="GAT44248.1"/>
    </source>
</evidence>
<evidence type="ECO:0000313" key="3">
    <source>
        <dbReference type="Proteomes" id="UP000815677"/>
    </source>
</evidence>
<reference evidence="2" key="1">
    <citation type="submission" date="2014-09" db="EMBL/GenBank/DDBJ databases">
        <title>Genome sequence of the luminous mushroom Mycena chlorophos for searching fungal bioluminescence genes.</title>
        <authorList>
            <person name="Tanaka Y."/>
            <person name="Kasuga D."/>
            <person name="Oba Y."/>
            <person name="Hase S."/>
            <person name="Sato K."/>
            <person name="Oba Y."/>
            <person name="Sakakibara Y."/>
        </authorList>
    </citation>
    <scope>NUCLEOTIDE SEQUENCE</scope>
</reference>
<feature type="region of interest" description="Disordered" evidence="1">
    <location>
        <begin position="1"/>
        <end position="60"/>
    </location>
</feature>